<organism evidence="2 3">
    <name type="scientific">Saccharothrix carnea</name>
    <dbReference type="NCBI Taxonomy" id="1280637"/>
    <lineage>
        <taxon>Bacteria</taxon>
        <taxon>Bacillati</taxon>
        <taxon>Actinomycetota</taxon>
        <taxon>Actinomycetes</taxon>
        <taxon>Pseudonocardiales</taxon>
        <taxon>Pseudonocardiaceae</taxon>
        <taxon>Saccharothrix</taxon>
    </lineage>
</organism>
<dbReference type="EMBL" id="PYAX01000004">
    <property type="protein sequence ID" value="PSL55819.1"/>
    <property type="molecule type" value="Genomic_DNA"/>
</dbReference>
<dbReference type="Gene3D" id="2.60.120.260">
    <property type="entry name" value="Galactose-binding domain-like"/>
    <property type="match status" value="1"/>
</dbReference>
<dbReference type="GO" id="GO:0052689">
    <property type="term" value="F:carboxylic ester hydrolase activity"/>
    <property type="evidence" value="ECO:0007669"/>
    <property type="project" value="InterPro"/>
</dbReference>
<evidence type="ECO:0000313" key="3">
    <source>
        <dbReference type="Proteomes" id="UP000241118"/>
    </source>
</evidence>
<dbReference type="Pfam" id="PF13472">
    <property type="entry name" value="Lipase_GDSL_2"/>
    <property type="match status" value="1"/>
</dbReference>
<dbReference type="InterPro" id="IPR037461">
    <property type="entry name" value="CtCE2-like_dom"/>
</dbReference>
<dbReference type="Pfam" id="PF17996">
    <property type="entry name" value="CE2_N"/>
    <property type="match status" value="1"/>
</dbReference>
<keyword evidence="2" id="KW-0378">Hydrolase</keyword>
<dbReference type="Pfam" id="PF00553">
    <property type="entry name" value="CBM_2"/>
    <property type="match status" value="1"/>
</dbReference>
<dbReference type="InterPro" id="IPR012291">
    <property type="entry name" value="CBM2_carb-bd_dom_sf"/>
</dbReference>
<dbReference type="CDD" id="cd01831">
    <property type="entry name" value="Endoglucanase_E_like"/>
    <property type="match status" value="1"/>
</dbReference>
<dbReference type="InterPro" id="IPR008965">
    <property type="entry name" value="CBM2/CBM3_carb-bd_dom_sf"/>
</dbReference>
<dbReference type="Proteomes" id="UP000241118">
    <property type="component" value="Unassembled WGS sequence"/>
</dbReference>
<dbReference type="GO" id="GO:0030247">
    <property type="term" value="F:polysaccharide binding"/>
    <property type="evidence" value="ECO:0007669"/>
    <property type="project" value="UniProtKB-UniRule"/>
</dbReference>
<name>A0A2P8IBG9_SACCR</name>
<comment type="caution">
    <text evidence="2">The sequence shown here is derived from an EMBL/GenBank/DDBJ whole genome shotgun (WGS) entry which is preliminary data.</text>
</comment>
<sequence length="522" mass="55874">MTPYTNQYARRRTFSSGKFFATVVWERSQTLEEQVQTTRQRSAVAGAVVAAVTASLIAAAVTTAPAQAAAGCRVTYQVASQWTGGFGANVTVTNLGDPIPSWRLAWSFAAGQRVGQLWNGTVRQSGALVEVDSASWNGRLGTGASAGFGFNGSWSGSNPVPTDFTLNGTPCTGTTVTTTTTTTTTPPVSDILSRTHTVGRVRATADTARYTWPGVYFESRFRGTGVGIVLNDADNDYDVQVDGTTVASLITPGRVTRWINGLTDAEHTVRLVKRSESPWAAGEFGGFLPAAGGEILAKPAARSRQVEFIGDSLTAGYGNLSTTRDCSATGGVDRNTNTDLAFGPLAARGLGADYQVNAHSGRGMVRNYNGGEPGTSFRTYYDRGLQNVAGDVWRNPDTWRPQLVVVGLGTNDFSTAINPGEPWTPDSLTAAYRTAYQGFLDKLRTQYGPGTVIVVSATNLFAATAEQVVKDRNARGDDRVRFWNYDNPGLDRLGCDWHFSGNDHRLIAGLLTDYIAALPLSW</sequence>
<dbReference type="Gene3D" id="2.60.40.290">
    <property type="match status" value="1"/>
</dbReference>
<protein>
    <submittedName>
        <fullName evidence="2">GDSL-like lipase/acylhydrolase family protein</fullName>
    </submittedName>
</protein>
<dbReference type="InterPro" id="IPR013830">
    <property type="entry name" value="SGNH_hydro"/>
</dbReference>
<dbReference type="InterPro" id="IPR001919">
    <property type="entry name" value="CBD2"/>
</dbReference>
<keyword evidence="3" id="KW-1185">Reference proteome</keyword>
<accession>A0A2P8IBG9</accession>
<dbReference type="InterPro" id="IPR040794">
    <property type="entry name" value="CE2_N"/>
</dbReference>
<dbReference type="SMART" id="SM00637">
    <property type="entry name" value="CBD_II"/>
    <property type="match status" value="1"/>
</dbReference>
<feature type="domain" description="CBM2" evidence="1">
    <location>
        <begin position="65"/>
        <end position="174"/>
    </location>
</feature>
<dbReference type="PANTHER" id="PTHR37834:SF2">
    <property type="entry name" value="ESTERASE, SGNH HYDROLASE-TYPE"/>
    <property type="match status" value="1"/>
</dbReference>
<dbReference type="Gene3D" id="3.40.50.1110">
    <property type="entry name" value="SGNH hydrolase"/>
    <property type="match status" value="1"/>
</dbReference>
<dbReference type="GO" id="GO:0004553">
    <property type="term" value="F:hydrolase activity, hydrolyzing O-glycosyl compounds"/>
    <property type="evidence" value="ECO:0007669"/>
    <property type="project" value="InterPro"/>
</dbReference>
<gene>
    <name evidence="2" type="ORF">B0I31_104110</name>
</gene>
<proteinExistence type="predicted"/>
<dbReference type="SUPFAM" id="SSF52266">
    <property type="entry name" value="SGNH hydrolase"/>
    <property type="match status" value="1"/>
</dbReference>
<dbReference type="InterPro" id="IPR052762">
    <property type="entry name" value="PCW_deacetylase/CE"/>
</dbReference>
<reference evidence="2 3" key="1">
    <citation type="submission" date="2018-03" db="EMBL/GenBank/DDBJ databases">
        <title>Genomic Encyclopedia of Type Strains, Phase III (KMG-III): the genomes of soil and plant-associated and newly described type strains.</title>
        <authorList>
            <person name="Whitman W."/>
        </authorList>
    </citation>
    <scope>NUCLEOTIDE SEQUENCE [LARGE SCALE GENOMIC DNA]</scope>
    <source>
        <strain evidence="2 3">CGMCC 4.7097</strain>
    </source>
</reference>
<dbReference type="PANTHER" id="PTHR37834">
    <property type="entry name" value="GDSL-LIKE LIPASE/ACYLHYDROLASE DOMAIN PROTEIN (AFU_ORTHOLOGUE AFUA_2G00620)"/>
    <property type="match status" value="1"/>
</dbReference>
<evidence type="ECO:0000259" key="1">
    <source>
        <dbReference type="PROSITE" id="PS51173"/>
    </source>
</evidence>
<dbReference type="GO" id="GO:0005975">
    <property type="term" value="P:carbohydrate metabolic process"/>
    <property type="evidence" value="ECO:0007669"/>
    <property type="project" value="InterPro"/>
</dbReference>
<dbReference type="InterPro" id="IPR036514">
    <property type="entry name" value="SGNH_hydro_sf"/>
</dbReference>
<evidence type="ECO:0000313" key="2">
    <source>
        <dbReference type="EMBL" id="PSL55819.1"/>
    </source>
</evidence>
<dbReference type="SUPFAM" id="SSF49384">
    <property type="entry name" value="Carbohydrate-binding domain"/>
    <property type="match status" value="1"/>
</dbReference>
<dbReference type="PROSITE" id="PS51173">
    <property type="entry name" value="CBM2"/>
    <property type="match status" value="1"/>
</dbReference>
<dbReference type="AlphaFoldDB" id="A0A2P8IBG9"/>